<dbReference type="Pfam" id="PF14580">
    <property type="entry name" value="LRR_9"/>
    <property type="match status" value="1"/>
</dbReference>
<accession>A0A177WC16</accession>
<dbReference type="OrthoDB" id="266138at2759"/>
<name>A0A177WC16_BATDL</name>
<dbReference type="EMBL" id="DS022300">
    <property type="protein sequence ID" value="OAJ37234.1"/>
    <property type="molecule type" value="Genomic_DNA"/>
</dbReference>
<reference evidence="3 4" key="1">
    <citation type="submission" date="2006-10" db="EMBL/GenBank/DDBJ databases">
        <title>The Genome Sequence of Batrachochytrium dendrobatidis JEL423.</title>
        <authorList>
            <consortium name="The Broad Institute Genome Sequencing Platform"/>
            <person name="Birren B."/>
            <person name="Lander E."/>
            <person name="Galagan J."/>
            <person name="Cuomo C."/>
            <person name="Devon K."/>
            <person name="Jaffe D."/>
            <person name="Butler J."/>
            <person name="Alvarez P."/>
            <person name="Gnerre S."/>
            <person name="Grabherr M."/>
            <person name="Kleber M."/>
            <person name="Mauceli E."/>
            <person name="Brockman W."/>
            <person name="Young S."/>
            <person name="LaButti K."/>
            <person name="Sykes S."/>
            <person name="DeCaprio D."/>
            <person name="Crawford M."/>
            <person name="Koehrsen M."/>
            <person name="Engels R."/>
            <person name="Montgomery P."/>
            <person name="Pearson M."/>
            <person name="Howarth C."/>
            <person name="Larson L."/>
            <person name="White J."/>
            <person name="O'Leary S."/>
            <person name="Kodira C."/>
            <person name="Zeng Q."/>
            <person name="Yandava C."/>
            <person name="Alvarado L."/>
            <person name="Longcore J."/>
            <person name="James T."/>
        </authorList>
    </citation>
    <scope>NUCLEOTIDE SEQUENCE [LARGE SCALE GENOMIC DNA]</scope>
    <source>
        <strain evidence="3 4">JEL423</strain>
    </source>
</reference>
<evidence type="ECO:0000313" key="4">
    <source>
        <dbReference type="Proteomes" id="UP000077115"/>
    </source>
</evidence>
<dbReference type="SMART" id="SM00365">
    <property type="entry name" value="LRR_SD22"/>
    <property type="match status" value="4"/>
</dbReference>
<gene>
    <name evidence="3" type="ORF">BDEG_21280</name>
</gene>
<sequence length="442" mass="50268">MLGRNRIRLIENLDELVKLDLLDLHSNQITTIENIGKLSSLRVLNLEDNLIERIPTLTELVTIGELNLKKNKIKYIDTNSHLEHLRRLMLSDNKISTLNNVSAVFDIPNLTELTMEQNAVTELNKYRICIINRCKALKLLDGRRVLDEERRSALKIAKKDAERKREVDRKTSQVEERTKCIAHIKSMWDQNRLDSLAISDSAKHQTGSNSCRHQTSRLKYESNDKKHGYVELDNSNLKMYGDGVAALDRLNLDMITSAEFHMLLPIQLELLLKKLKDFTALTSLVFGPTGISQLKQLLPLASVKSLVSIDIDCQNPIVTMSVFRSYMISLLSDSIKTLCNVPVTKIERESARIQFGGLCEIIKQDTYRAATSIKPVEQQGARNYVRYLIDQGVESDQKLKMMNEIWQKLVLKTCANTIVQQDNPSRGIDALAHAVAEYMPPS</sequence>
<keyword evidence="2" id="KW-0677">Repeat</keyword>
<dbReference type="eggNOG" id="KOG0531">
    <property type="taxonomic scope" value="Eukaryota"/>
</dbReference>
<dbReference type="PANTHER" id="PTHR45973">
    <property type="entry name" value="PROTEIN PHOSPHATASE 1 REGULATORY SUBUNIT SDS22-RELATED"/>
    <property type="match status" value="1"/>
</dbReference>
<evidence type="ECO:0000256" key="2">
    <source>
        <dbReference type="ARBA" id="ARBA00022737"/>
    </source>
</evidence>
<dbReference type="PANTHER" id="PTHR45973:SF35">
    <property type="entry name" value="LEUCINE-RICH REPEAT-CONTAINING PROTEIN 43"/>
    <property type="match status" value="1"/>
</dbReference>
<dbReference type="AlphaFoldDB" id="A0A177WC16"/>
<proteinExistence type="predicted"/>
<reference evidence="3 4" key="2">
    <citation type="submission" date="2016-05" db="EMBL/GenBank/DDBJ databases">
        <title>Lineage-specific infection strategies underlie the spectrum of fungal disease in amphibians.</title>
        <authorList>
            <person name="Cuomo C.A."/>
            <person name="Farrer R.A."/>
            <person name="James T."/>
            <person name="Longcore J."/>
            <person name="Birren B."/>
        </authorList>
    </citation>
    <scope>NUCLEOTIDE SEQUENCE [LARGE SCALE GENOMIC DNA]</scope>
    <source>
        <strain evidence="3 4">JEL423</strain>
    </source>
</reference>
<protein>
    <submittedName>
        <fullName evidence="3">Uncharacterized protein</fullName>
    </submittedName>
</protein>
<dbReference type="Proteomes" id="UP000077115">
    <property type="component" value="Unassembled WGS sequence"/>
</dbReference>
<dbReference type="InterPro" id="IPR032675">
    <property type="entry name" value="LRR_dom_sf"/>
</dbReference>
<dbReference type="SUPFAM" id="SSF52075">
    <property type="entry name" value="Outer arm dynein light chain 1"/>
    <property type="match status" value="1"/>
</dbReference>
<dbReference type="Gene3D" id="3.80.10.10">
    <property type="entry name" value="Ribonuclease Inhibitor"/>
    <property type="match status" value="1"/>
</dbReference>
<evidence type="ECO:0000256" key="1">
    <source>
        <dbReference type="ARBA" id="ARBA00022614"/>
    </source>
</evidence>
<evidence type="ECO:0000313" key="3">
    <source>
        <dbReference type="EMBL" id="OAJ37234.1"/>
    </source>
</evidence>
<dbReference type="InterPro" id="IPR050576">
    <property type="entry name" value="Cilia_flagella_integrity"/>
</dbReference>
<organism evidence="3 4">
    <name type="scientific">Batrachochytrium dendrobatidis (strain JEL423)</name>
    <dbReference type="NCBI Taxonomy" id="403673"/>
    <lineage>
        <taxon>Eukaryota</taxon>
        <taxon>Fungi</taxon>
        <taxon>Fungi incertae sedis</taxon>
        <taxon>Chytridiomycota</taxon>
        <taxon>Chytridiomycota incertae sedis</taxon>
        <taxon>Chytridiomycetes</taxon>
        <taxon>Rhizophydiales</taxon>
        <taxon>Rhizophydiales incertae sedis</taxon>
        <taxon>Batrachochytrium</taxon>
    </lineage>
</organism>
<dbReference type="InterPro" id="IPR001611">
    <property type="entry name" value="Leu-rich_rpt"/>
</dbReference>
<dbReference type="STRING" id="403673.A0A177WC16"/>
<dbReference type="SMART" id="SM00369">
    <property type="entry name" value="LRR_TYP"/>
    <property type="match status" value="3"/>
</dbReference>
<dbReference type="InterPro" id="IPR003591">
    <property type="entry name" value="Leu-rich_rpt_typical-subtyp"/>
</dbReference>
<dbReference type="PROSITE" id="PS51450">
    <property type="entry name" value="LRR"/>
    <property type="match status" value="3"/>
</dbReference>
<keyword evidence="1" id="KW-0433">Leucine-rich repeat</keyword>
<dbReference type="VEuPathDB" id="FungiDB:BDEG_21280"/>